<keyword evidence="2" id="KW-1185">Reference proteome</keyword>
<proteinExistence type="predicted"/>
<accession>A0A165F593</accession>
<dbReference type="Proteomes" id="UP000076842">
    <property type="component" value="Unassembled WGS sequence"/>
</dbReference>
<protein>
    <submittedName>
        <fullName evidence="1">Uncharacterized protein</fullName>
    </submittedName>
</protein>
<reference evidence="1 2" key="1">
    <citation type="journal article" date="2016" name="Mol. Biol. Evol.">
        <title>Comparative Genomics of Early-Diverging Mushroom-Forming Fungi Provides Insights into the Origins of Lignocellulose Decay Capabilities.</title>
        <authorList>
            <person name="Nagy L.G."/>
            <person name="Riley R."/>
            <person name="Tritt A."/>
            <person name="Adam C."/>
            <person name="Daum C."/>
            <person name="Floudas D."/>
            <person name="Sun H."/>
            <person name="Yadav J.S."/>
            <person name="Pangilinan J."/>
            <person name="Larsson K.H."/>
            <person name="Matsuura K."/>
            <person name="Barry K."/>
            <person name="Labutti K."/>
            <person name="Kuo R."/>
            <person name="Ohm R.A."/>
            <person name="Bhattacharya S.S."/>
            <person name="Shirouzu T."/>
            <person name="Yoshinaga Y."/>
            <person name="Martin F.M."/>
            <person name="Grigoriev I.V."/>
            <person name="Hibbett D.S."/>
        </authorList>
    </citation>
    <scope>NUCLEOTIDE SEQUENCE [LARGE SCALE GENOMIC DNA]</scope>
    <source>
        <strain evidence="1 2">HHB12733</strain>
    </source>
</reference>
<evidence type="ECO:0000313" key="2">
    <source>
        <dbReference type="Proteomes" id="UP000076842"/>
    </source>
</evidence>
<evidence type="ECO:0000313" key="1">
    <source>
        <dbReference type="EMBL" id="KZT56215.1"/>
    </source>
</evidence>
<dbReference type="Pfam" id="PF18759">
    <property type="entry name" value="Plavaka"/>
    <property type="match status" value="1"/>
</dbReference>
<organism evidence="1 2">
    <name type="scientific">Calocera cornea HHB12733</name>
    <dbReference type="NCBI Taxonomy" id="1353952"/>
    <lineage>
        <taxon>Eukaryota</taxon>
        <taxon>Fungi</taxon>
        <taxon>Dikarya</taxon>
        <taxon>Basidiomycota</taxon>
        <taxon>Agaricomycotina</taxon>
        <taxon>Dacrymycetes</taxon>
        <taxon>Dacrymycetales</taxon>
        <taxon>Dacrymycetaceae</taxon>
        <taxon>Calocera</taxon>
    </lineage>
</organism>
<dbReference type="InterPro" id="IPR041078">
    <property type="entry name" value="Plavaka"/>
</dbReference>
<sequence>MTSVREPFWSKLPLAQIHTSMYPDILHQLLQGVLKHIIDWLQDIVGAEELDRGFQSTPPTHGVRQFPEGLKSLQQLMGQERKAIARVLLGVVSASPTIRKHGERGQQVIRATRAVLDFLQLASMEKHSERTVLLLRKCLLDFHANKQGFVDLGARNTREQGRNRFCIPKLHSLVHYMWAIYEAGSLDNWTTSITERLHIDFAKLPFRHTSGKHDSTTKEMVIWVLRRERILEFQSFICWNLG</sequence>
<dbReference type="OrthoDB" id="3232941at2759"/>
<dbReference type="InParanoid" id="A0A165F593"/>
<name>A0A165F593_9BASI</name>
<dbReference type="STRING" id="1353952.A0A165F593"/>
<dbReference type="AlphaFoldDB" id="A0A165F593"/>
<gene>
    <name evidence="1" type="ORF">CALCODRAFT_436098</name>
</gene>
<dbReference type="EMBL" id="KV423981">
    <property type="protein sequence ID" value="KZT56215.1"/>
    <property type="molecule type" value="Genomic_DNA"/>
</dbReference>